<feature type="coiled-coil region" evidence="1">
    <location>
        <begin position="168"/>
        <end position="277"/>
    </location>
</feature>
<evidence type="ECO:0000256" key="1">
    <source>
        <dbReference type="SAM" id="Coils"/>
    </source>
</evidence>
<keyword evidence="2" id="KW-1185">Reference proteome</keyword>
<dbReference type="AlphaFoldDB" id="A0A8B8FY24"/>
<dbReference type="GeneID" id="112687095"/>
<dbReference type="OrthoDB" id="6617708at2759"/>
<feature type="coiled-coil region" evidence="1">
    <location>
        <begin position="362"/>
        <end position="475"/>
    </location>
</feature>
<accession>A0A8B8FY24</accession>
<protein>
    <submittedName>
        <fullName evidence="3">Trichohyalin-like</fullName>
    </submittedName>
</protein>
<organism evidence="2 3">
    <name type="scientific">Sipha flava</name>
    <name type="common">yellow sugarcane aphid</name>
    <dbReference type="NCBI Taxonomy" id="143950"/>
    <lineage>
        <taxon>Eukaryota</taxon>
        <taxon>Metazoa</taxon>
        <taxon>Ecdysozoa</taxon>
        <taxon>Arthropoda</taxon>
        <taxon>Hexapoda</taxon>
        <taxon>Insecta</taxon>
        <taxon>Pterygota</taxon>
        <taxon>Neoptera</taxon>
        <taxon>Paraneoptera</taxon>
        <taxon>Hemiptera</taxon>
        <taxon>Sternorrhyncha</taxon>
        <taxon>Aphidomorpha</taxon>
        <taxon>Aphidoidea</taxon>
        <taxon>Aphididae</taxon>
        <taxon>Sipha</taxon>
    </lineage>
</organism>
<keyword evidence="1" id="KW-0175">Coiled coil</keyword>
<evidence type="ECO:0000313" key="3">
    <source>
        <dbReference type="RefSeq" id="XP_025415428.1"/>
    </source>
</evidence>
<proteinExistence type="predicted"/>
<sequence length="476" mass="58355">MEFHRPEAYTYGLLAKKPISDYKFRIRDMERMRLERHQMGTEDHFKSIKRHTQHIQMIDMADKKCVYNLIKKMVDDEMKANEHLFIEDCPKQDLIEDEKEPELSKISTEELQEIIDESKTKKDEIERKIVEEKRLQHFIVNSDELRVAAIAKRKKEIAEFNYKIIQEKEMIAKEQKVKKRELANLENTESLKFQIHQKEQEKRKILEQKEQFRNELHKQLQEKEIIREQEKELKNIERNDLIMLKKQLVEEEELEKLERIKNRKRNKEEIEQFIEERMKLFSKPNETISTLNDTFATTNPDNFTKNTTDDCEAKIQLRRENEMFMKHDAMIKEERRKQNNEMSNILMKQMKEIDDLKLSIERKNYESRRKRVEEGNKILMEQLKIREALIEQQKQINRMTYEESMIDREKYLNEMKELSEKRKQNKWQIRKYLNDQINTRKKIRKKQKITEMENHRKHMMELAEQEELLQKLLKQV</sequence>
<evidence type="ECO:0000313" key="2">
    <source>
        <dbReference type="Proteomes" id="UP000694846"/>
    </source>
</evidence>
<name>A0A8B8FY24_9HEMI</name>
<dbReference type="Proteomes" id="UP000694846">
    <property type="component" value="Unplaced"/>
</dbReference>
<reference evidence="3" key="1">
    <citation type="submission" date="2025-08" db="UniProtKB">
        <authorList>
            <consortium name="RefSeq"/>
        </authorList>
    </citation>
    <scope>IDENTIFICATION</scope>
    <source>
        <tissue evidence="3">Whole body</tissue>
    </source>
</reference>
<gene>
    <name evidence="3" type="primary">LOC112687095</name>
</gene>
<dbReference type="RefSeq" id="XP_025415428.1">
    <property type="nucleotide sequence ID" value="XM_025559643.1"/>
</dbReference>
<feature type="coiled-coil region" evidence="1">
    <location>
        <begin position="108"/>
        <end position="135"/>
    </location>
</feature>